<dbReference type="InterPro" id="IPR013611">
    <property type="entry name" value="Transp-assoc_OB_typ2"/>
</dbReference>
<gene>
    <name evidence="6" type="ORF">ABAZ39_28350</name>
    <name evidence="7" type="ORF">C1S70_14395</name>
</gene>
<comment type="similarity">
    <text evidence="1">Belongs to the ABC transporter superfamily.</text>
</comment>
<dbReference type="PANTHER" id="PTHR42781">
    <property type="entry name" value="SPERMIDINE/PUTRESCINE IMPORT ATP-BINDING PROTEIN POTA"/>
    <property type="match status" value="1"/>
</dbReference>
<evidence type="ECO:0000256" key="4">
    <source>
        <dbReference type="ARBA" id="ARBA00022840"/>
    </source>
</evidence>
<dbReference type="SUPFAM" id="SSF52540">
    <property type="entry name" value="P-loop containing nucleoside triphosphate hydrolases"/>
    <property type="match status" value="1"/>
</dbReference>
<dbReference type="SMART" id="SM00382">
    <property type="entry name" value="AAA"/>
    <property type="match status" value="1"/>
</dbReference>
<keyword evidence="2" id="KW-0813">Transport</keyword>
<name>A0A060DSK7_9PROT</name>
<keyword evidence="3" id="KW-0547">Nucleotide-binding</keyword>
<dbReference type="PROSITE" id="PS00211">
    <property type="entry name" value="ABC_TRANSPORTER_1"/>
    <property type="match status" value="1"/>
</dbReference>
<dbReference type="OrthoDB" id="9802264at2"/>
<sequence length="384" mass="42749">MVPTMVDVNKPSSGTLTREANLQTRSTGATIEFQSVRKAYGSVKALHDFSLTIRPGEFLTILGSSGSGKTTALNALAGFSTADSGDIRIDGRSVIDEPPERRNLGMVFQNYSLFPHMSVFDNIAFPLRMRRMPRRDIKERVERVLEIVRLGPLAGRMPRDLSGGQQQRVAFARAIVFEPPVLLMDEPLGALDLKLREALQFEIKEIQHQLGCTVVYVTHDQREALAMSSRIVVLRDGRIEQVGTPSEMYDAPQSRFVADFIGQTNLLAADVAQPGSVAIPELGITYRENTFTARAGSWYASIRPEKLQRRPAEGPDIAVSVTIQEAVFLGDVIEYSARTDHGALIHFREQRRDRDRIPERGETTNLVLRPSDVVLVPDLPRTSR</sequence>
<dbReference type="KEGG" id="abq:ABAZ39_28350"/>
<dbReference type="GO" id="GO:0005524">
    <property type="term" value="F:ATP binding"/>
    <property type="evidence" value="ECO:0007669"/>
    <property type="project" value="UniProtKB-KW"/>
</dbReference>
<feature type="domain" description="ABC transporter" evidence="5">
    <location>
        <begin position="31"/>
        <end position="261"/>
    </location>
</feature>
<dbReference type="InterPro" id="IPR003439">
    <property type="entry name" value="ABC_transporter-like_ATP-bd"/>
</dbReference>
<dbReference type="Proteomes" id="UP000027186">
    <property type="component" value="Plasmid AbAZ39_p3"/>
</dbReference>
<dbReference type="InterPro" id="IPR008995">
    <property type="entry name" value="Mo/tungstate-bd_C_term_dom"/>
</dbReference>
<dbReference type="AlphaFoldDB" id="A0A060DSK7"/>
<dbReference type="Pfam" id="PF08402">
    <property type="entry name" value="TOBE_2"/>
    <property type="match status" value="1"/>
</dbReference>
<geneLocation type="plasmid" evidence="6 8">
    <name>AbAZ39_p3</name>
</geneLocation>
<dbReference type="SUPFAM" id="SSF50331">
    <property type="entry name" value="MOP-like"/>
    <property type="match status" value="1"/>
</dbReference>
<reference evidence="7 9" key="2">
    <citation type="submission" date="2018-01" db="EMBL/GenBank/DDBJ databases">
        <title>Whole genome sequence of Azospirillum brasilense REC3 isolated from strawberry roots.</title>
        <authorList>
            <person name="Fontana C.A."/>
            <person name="Salazar S.M."/>
            <person name="Bassi D."/>
            <person name="Puglisi E."/>
            <person name="Lovaisa N.C."/>
            <person name="Toffoli L.M."/>
            <person name="Pedraza R."/>
            <person name="Cocconcelli P.S."/>
        </authorList>
    </citation>
    <scope>NUCLEOTIDE SEQUENCE [LARGE SCALE GENOMIC DNA]</scope>
    <source>
        <strain evidence="7 9">REC3</strain>
        <plasmid evidence="7">p8unnamed</plasmid>
    </source>
</reference>
<dbReference type="Gene3D" id="2.40.50.100">
    <property type="match status" value="1"/>
</dbReference>
<dbReference type="EMBL" id="CP007796">
    <property type="protein sequence ID" value="AIB15777.1"/>
    <property type="molecule type" value="Genomic_DNA"/>
</dbReference>
<dbReference type="InterPro" id="IPR003593">
    <property type="entry name" value="AAA+_ATPase"/>
</dbReference>
<dbReference type="GO" id="GO:0016887">
    <property type="term" value="F:ATP hydrolysis activity"/>
    <property type="evidence" value="ECO:0007669"/>
    <property type="project" value="InterPro"/>
</dbReference>
<dbReference type="InterPro" id="IPR027417">
    <property type="entry name" value="P-loop_NTPase"/>
</dbReference>
<proteinExistence type="inferred from homology"/>
<dbReference type="PROSITE" id="PS50893">
    <property type="entry name" value="ABC_TRANSPORTER_2"/>
    <property type="match status" value="1"/>
</dbReference>
<keyword evidence="6" id="KW-0614">Plasmid</keyword>
<evidence type="ECO:0000313" key="9">
    <source>
        <dbReference type="Proteomes" id="UP000236268"/>
    </source>
</evidence>
<dbReference type="InterPro" id="IPR017871">
    <property type="entry name" value="ABC_transporter-like_CS"/>
</dbReference>
<evidence type="ECO:0000313" key="7">
    <source>
        <dbReference type="EMBL" id="PNQ98062.1"/>
    </source>
</evidence>
<accession>A0A060DSK7</accession>
<evidence type="ECO:0000256" key="2">
    <source>
        <dbReference type="ARBA" id="ARBA00022448"/>
    </source>
</evidence>
<accession>A0A2K1FZU0</accession>
<reference evidence="6 8" key="1">
    <citation type="journal article" date="2014" name="Genome Announc.">
        <title>Complete Genome Sequence of the Model Rhizosphere Strain Azospirillum brasilense Az39, Successfully Applied in Agriculture.</title>
        <authorList>
            <person name="Rivera D."/>
            <person name="Revale S."/>
            <person name="Molina R."/>
            <person name="Gualpa J."/>
            <person name="Puente M."/>
            <person name="Maroniche G."/>
            <person name="Paris G."/>
            <person name="Baker D."/>
            <person name="Clavijo B."/>
            <person name="McLay K."/>
            <person name="Spaepen S."/>
            <person name="Perticari A."/>
            <person name="Vazquez M."/>
            <person name="Wisniewski-Dye F."/>
            <person name="Watkins C."/>
            <person name="Martinez-Abarca F."/>
            <person name="Vanderleyden J."/>
            <person name="Cassan F."/>
        </authorList>
    </citation>
    <scope>NUCLEOTIDE SEQUENCE [LARGE SCALE GENOMIC DNA]</scope>
    <source>
        <strain evidence="6 8">Az39</strain>
        <plasmid evidence="6">AbAZ39_p3</plasmid>
    </source>
</reference>
<evidence type="ECO:0000259" key="5">
    <source>
        <dbReference type="PROSITE" id="PS50893"/>
    </source>
</evidence>
<evidence type="ECO:0000313" key="6">
    <source>
        <dbReference type="EMBL" id="AIB15777.1"/>
    </source>
</evidence>
<dbReference type="EMBL" id="POWG01000014">
    <property type="protein sequence ID" value="PNQ98062.1"/>
    <property type="molecule type" value="Genomic_DNA"/>
</dbReference>
<geneLocation type="plasmid" evidence="7">
    <name>p8unnamed</name>
</geneLocation>
<dbReference type="PANTHER" id="PTHR42781:SF4">
    <property type="entry name" value="SPERMIDINE_PUTRESCINE IMPORT ATP-BINDING PROTEIN POTA"/>
    <property type="match status" value="1"/>
</dbReference>
<evidence type="ECO:0000256" key="3">
    <source>
        <dbReference type="ARBA" id="ARBA00022741"/>
    </source>
</evidence>
<dbReference type="InterPro" id="IPR050093">
    <property type="entry name" value="ABC_SmlMolc_Importer"/>
</dbReference>
<dbReference type="Pfam" id="PF00005">
    <property type="entry name" value="ABC_tran"/>
    <property type="match status" value="1"/>
</dbReference>
<dbReference type="GO" id="GO:0140359">
    <property type="term" value="F:ABC-type transporter activity"/>
    <property type="evidence" value="ECO:0007669"/>
    <property type="project" value="UniProtKB-ARBA"/>
</dbReference>
<dbReference type="Gene3D" id="3.40.50.300">
    <property type="entry name" value="P-loop containing nucleotide triphosphate hydrolases"/>
    <property type="match status" value="1"/>
</dbReference>
<evidence type="ECO:0000256" key="1">
    <source>
        <dbReference type="ARBA" id="ARBA00005417"/>
    </source>
</evidence>
<dbReference type="FunFam" id="3.40.50.300:FF:000042">
    <property type="entry name" value="Maltose/maltodextrin ABC transporter, ATP-binding protein"/>
    <property type="match status" value="1"/>
</dbReference>
<evidence type="ECO:0000313" key="8">
    <source>
        <dbReference type="Proteomes" id="UP000027186"/>
    </source>
</evidence>
<protein>
    <submittedName>
        <fullName evidence="7">ABC transporter ATP-binding protein</fullName>
    </submittedName>
    <submittedName>
        <fullName evidence="6">Branched-chain amino acid ABC transporter substrate-binding protein</fullName>
    </submittedName>
</protein>
<dbReference type="GO" id="GO:0043190">
    <property type="term" value="C:ATP-binding cassette (ABC) transporter complex"/>
    <property type="evidence" value="ECO:0007669"/>
    <property type="project" value="InterPro"/>
</dbReference>
<organism evidence="6 8">
    <name type="scientific">Azospirillum argentinense</name>
    <dbReference type="NCBI Taxonomy" id="2970906"/>
    <lineage>
        <taxon>Bacteria</taxon>
        <taxon>Pseudomonadati</taxon>
        <taxon>Pseudomonadota</taxon>
        <taxon>Alphaproteobacteria</taxon>
        <taxon>Rhodospirillales</taxon>
        <taxon>Azospirillaceae</taxon>
        <taxon>Azospirillum</taxon>
    </lineage>
</organism>
<keyword evidence="4 7" id="KW-0067">ATP-binding</keyword>
<dbReference type="Proteomes" id="UP000236268">
    <property type="component" value="Unassembled WGS sequence"/>
</dbReference>